<dbReference type="SUPFAM" id="SSF57850">
    <property type="entry name" value="RING/U-box"/>
    <property type="match status" value="1"/>
</dbReference>
<evidence type="ECO:0000313" key="11">
    <source>
        <dbReference type="Proteomes" id="UP000054937"/>
    </source>
</evidence>
<dbReference type="InterPro" id="IPR013083">
    <property type="entry name" value="Znf_RING/FYVE/PHD"/>
</dbReference>
<dbReference type="Proteomes" id="UP000054937">
    <property type="component" value="Unassembled WGS sequence"/>
</dbReference>
<dbReference type="PROSITE" id="PS51867">
    <property type="entry name" value="ZF_RING_GID"/>
    <property type="match status" value="1"/>
</dbReference>
<comment type="caution">
    <text evidence="10">The sequence shown here is derived from an EMBL/GenBank/DDBJ whole genome shotgun (WGS) entry which is preliminary data.</text>
</comment>
<dbReference type="EMBL" id="LDAU01000189">
    <property type="protein sequence ID" value="KRX00459.1"/>
    <property type="molecule type" value="Genomic_DNA"/>
</dbReference>
<dbReference type="GO" id="GO:0005737">
    <property type="term" value="C:cytoplasm"/>
    <property type="evidence" value="ECO:0007669"/>
    <property type="project" value="UniProtKB-SubCell"/>
</dbReference>
<dbReference type="InParanoid" id="A0A0V0QEA5"/>
<feature type="compositionally biased region" description="Low complexity" evidence="8">
    <location>
        <begin position="25"/>
        <end position="43"/>
    </location>
</feature>
<comment type="subcellular location">
    <subcellularLocation>
        <location evidence="1">Cytoplasm</location>
    </subcellularLocation>
</comment>
<dbReference type="GO" id="GO:0005634">
    <property type="term" value="C:nucleus"/>
    <property type="evidence" value="ECO:0007669"/>
    <property type="project" value="TreeGrafter"/>
</dbReference>
<feature type="zinc finger region" description="RING-Gid-type" evidence="6">
    <location>
        <begin position="186"/>
        <end position="231"/>
    </location>
</feature>
<accession>A0A0V0QEA5</accession>
<evidence type="ECO:0000256" key="6">
    <source>
        <dbReference type="PROSITE-ProRule" id="PRU01215"/>
    </source>
</evidence>
<dbReference type="OrthoDB" id="1933281at2759"/>
<dbReference type="PANTHER" id="PTHR12170">
    <property type="entry name" value="MACROPHAGE ERYTHROBLAST ATTACHER-RELATED"/>
    <property type="match status" value="1"/>
</dbReference>
<protein>
    <recommendedName>
        <fullName evidence="9">RING-Gid-type domain-containing protein</fullName>
    </recommendedName>
</protein>
<dbReference type="InterPro" id="IPR045098">
    <property type="entry name" value="Fyv10_fam"/>
</dbReference>
<feature type="region of interest" description="Disordered" evidence="8">
    <location>
        <begin position="1"/>
        <end position="43"/>
    </location>
</feature>
<dbReference type="GO" id="GO:0043161">
    <property type="term" value="P:proteasome-mediated ubiquitin-dependent protein catabolic process"/>
    <property type="evidence" value="ECO:0007669"/>
    <property type="project" value="InterPro"/>
</dbReference>
<name>A0A0V0QEA5_PSEPJ</name>
<keyword evidence="11" id="KW-1185">Reference proteome</keyword>
<dbReference type="GO" id="GO:0008270">
    <property type="term" value="F:zinc ion binding"/>
    <property type="evidence" value="ECO:0007669"/>
    <property type="project" value="UniProtKB-KW"/>
</dbReference>
<keyword evidence="3" id="KW-0479">Metal-binding</keyword>
<sequence>MDQPPNLIRHSISFPERPKTPKQLQESQNQQETPENNENQNINCGQFDSLIHDLERIKKRHRISYKQVNDNIDKIIKDLENVQNDLMEIEDVPENSDFETSPYANIFKEDNWNDLANLFEESACKINELLIQSALEIITKAGTLTLPQFLNLQKYFEVKEELNKNTEITIDFNYGNEFQFHSVFVCPVSREQIPPNQSPYRLSCGHIISKTSLDRIAQATTSRSKFKCPTCQTQIKKADIKEICF</sequence>
<feature type="coiled-coil region" evidence="7">
    <location>
        <begin position="65"/>
        <end position="92"/>
    </location>
</feature>
<dbReference type="PANTHER" id="PTHR12170:SF3">
    <property type="entry name" value="GH10162P"/>
    <property type="match status" value="1"/>
</dbReference>
<feature type="domain" description="RING-Gid-type" evidence="9">
    <location>
        <begin position="186"/>
        <end position="231"/>
    </location>
</feature>
<keyword evidence="5" id="KW-0862">Zinc</keyword>
<dbReference type="AlphaFoldDB" id="A0A0V0QEA5"/>
<gene>
    <name evidence="10" type="ORF">PPERSA_03192</name>
</gene>
<evidence type="ECO:0000259" key="9">
    <source>
        <dbReference type="PROSITE" id="PS51867"/>
    </source>
</evidence>
<keyword evidence="4 6" id="KW-0863">Zinc-finger</keyword>
<dbReference type="Pfam" id="PF10607">
    <property type="entry name" value="CTLH"/>
    <property type="match status" value="1"/>
</dbReference>
<dbReference type="InterPro" id="IPR024964">
    <property type="entry name" value="CTLH/CRA"/>
</dbReference>
<evidence type="ECO:0000313" key="10">
    <source>
        <dbReference type="EMBL" id="KRX00459.1"/>
    </source>
</evidence>
<keyword evidence="7" id="KW-0175">Coiled coil</keyword>
<evidence type="ECO:0000256" key="8">
    <source>
        <dbReference type="SAM" id="MobiDB-lite"/>
    </source>
</evidence>
<evidence type="ECO:0000256" key="3">
    <source>
        <dbReference type="ARBA" id="ARBA00022723"/>
    </source>
</evidence>
<dbReference type="Gene3D" id="3.30.40.10">
    <property type="entry name" value="Zinc/RING finger domain, C3HC4 (zinc finger)"/>
    <property type="match status" value="1"/>
</dbReference>
<evidence type="ECO:0000256" key="7">
    <source>
        <dbReference type="SAM" id="Coils"/>
    </source>
</evidence>
<dbReference type="InterPro" id="IPR044063">
    <property type="entry name" value="ZF_RING_GID"/>
</dbReference>
<evidence type="ECO:0000256" key="4">
    <source>
        <dbReference type="ARBA" id="ARBA00022771"/>
    </source>
</evidence>
<proteinExistence type="predicted"/>
<evidence type="ECO:0000256" key="5">
    <source>
        <dbReference type="ARBA" id="ARBA00022833"/>
    </source>
</evidence>
<dbReference type="GO" id="GO:0061630">
    <property type="term" value="F:ubiquitin protein ligase activity"/>
    <property type="evidence" value="ECO:0007669"/>
    <property type="project" value="InterPro"/>
</dbReference>
<dbReference type="GO" id="GO:0034657">
    <property type="term" value="C:GID complex"/>
    <property type="evidence" value="ECO:0007669"/>
    <property type="project" value="TreeGrafter"/>
</dbReference>
<evidence type="ECO:0000256" key="1">
    <source>
        <dbReference type="ARBA" id="ARBA00004496"/>
    </source>
</evidence>
<reference evidence="10 11" key="1">
    <citation type="journal article" date="2015" name="Sci. Rep.">
        <title>Genome of the facultative scuticociliatosis pathogen Pseudocohnilembus persalinus provides insight into its virulence through horizontal gene transfer.</title>
        <authorList>
            <person name="Xiong J."/>
            <person name="Wang G."/>
            <person name="Cheng J."/>
            <person name="Tian M."/>
            <person name="Pan X."/>
            <person name="Warren A."/>
            <person name="Jiang C."/>
            <person name="Yuan D."/>
            <person name="Miao W."/>
        </authorList>
    </citation>
    <scope>NUCLEOTIDE SEQUENCE [LARGE SCALE GENOMIC DNA]</scope>
    <source>
        <strain evidence="10">36N120E</strain>
    </source>
</reference>
<keyword evidence="2" id="KW-0963">Cytoplasm</keyword>
<evidence type="ECO:0000256" key="2">
    <source>
        <dbReference type="ARBA" id="ARBA00022490"/>
    </source>
</evidence>
<organism evidence="10 11">
    <name type="scientific">Pseudocohnilembus persalinus</name>
    <name type="common">Ciliate</name>
    <dbReference type="NCBI Taxonomy" id="266149"/>
    <lineage>
        <taxon>Eukaryota</taxon>
        <taxon>Sar</taxon>
        <taxon>Alveolata</taxon>
        <taxon>Ciliophora</taxon>
        <taxon>Intramacronucleata</taxon>
        <taxon>Oligohymenophorea</taxon>
        <taxon>Scuticociliatia</taxon>
        <taxon>Philasterida</taxon>
        <taxon>Pseudocohnilembidae</taxon>
        <taxon>Pseudocohnilembus</taxon>
    </lineage>
</organism>